<gene>
    <name evidence="1" type="ORF">IS491_12760</name>
</gene>
<name>A0A1S8QIT6_CLOBE</name>
<organism evidence="1 2">
    <name type="scientific">Clostridium beijerinckii</name>
    <name type="common">Clostridium MP</name>
    <dbReference type="NCBI Taxonomy" id="1520"/>
    <lineage>
        <taxon>Bacteria</taxon>
        <taxon>Bacillati</taxon>
        <taxon>Bacillota</taxon>
        <taxon>Clostridia</taxon>
        <taxon>Eubacteriales</taxon>
        <taxon>Clostridiaceae</taxon>
        <taxon>Clostridium</taxon>
    </lineage>
</organism>
<reference evidence="1" key="1">
    <citation type="submission" date="2020-11" db="EMBL/GenBank/DDBJ databases">
        <authorList>
            <person name="Thieme N."/>
            <person name="Liebl W."/>
            <person name="Zverlov V."/>
        </authorList>
    </citation>
    <scope>NUCLEOTIDE SEQUENCE</scope>
    <source>
        <strain evidence="1">NT08</strain>
    </source>
</reference>
<comment type="caution">
    <text evidence="1">The sequence shown here is derived from an EMBL/GenBank/DDBJ whole genome shotgun (WGS) entry which is preliminary data.</text>
</comment>
<dbReference type="RefSeq" id="WP_038457817.1">
    <property type="nucleotide sequence ID" value="NZ_CP073279.1"/>
</dbReference>
<dbReference type="EMBL" id="JADOEF010000001">
    <property type="protein sequence ID" value="MBF7809527.1"/>
    <property type="molecule type" value="Genomic_DNA"/>
</dbReference>
<dbReference type="Proteomes" id="UP000631418">
    <property type="component" value="Unassembled WGS sequence"/>
</dbReference>
<protein>
    <submittedName>
        <fullName evidence="1">Uncharacterized protein</fullName>
    </submittedName>
</protein>
<evidence type="ECO:0000313" key="2">
    <source>
        <dbReference type="Proteomes" id="UP000631418"/>
    </source>
</evidence>
<evidence type="ECO:0000313" key="1">
    <source>
        <dbReference type="EMBL" id="MBF7809527.1"/>
    </source>
</evidence>
<accession>A0A1S8QIT6</accession>
<sequence>MSNKNSLNNSIINIVVSVLCVVFICIIISSVIIWEKTSDLIYILSGVIGALGILFNIYLLSKEKFRKNE</sequence>
<proteinExistence type="predicted"/>
<dbReference type="AlphaFoldDB" id="A0A1S8QIT6"/>